<organism evidence="12 13">
    <name type="scientific">Desulforamulus reducens (strain ATCC BAA-1160 / DSM 100696 / MI-1)</name>
    <name type="common">Desulfotomaculum reducens</name>
    <dbReference type="NCBI Taxonomy" id="349161"/>
    <lineage>
        <taxon>Bacteria</taxon>
        <taxon>Bacillati</taxon>
        <taxon>Bacillota</taxon>
        <taxon>Clostridia</taxon>
        <taxon>Eubacteriales</taxon>
        <taxon>Peptococcaceae</taxon>
        <taxon>Desulforamulus</taxon>
    </lineage>
</organism>
<dbReference type="GO" id="GO:0016787">
    <property type="term" value="F:hydrolase activity"/>
    <property type="evidence" value="ECO:0007669"/>
    <property type="project" value="UniProtKB-KW"/>
</dbReference>
<dbReference type="KEGG" id="drm:Dred_3195"/>
<evidence type="ECO:0000256" key="9">
    <source>
        <dbReference type="SAM" id="SignalP"/>
    </source>
</evidence>
<dbReference type="EMBL" id="CP000612">
    <property type="protein sequence ID" value="ABO51697.1"/>
    <property type="molecule type" value="Genomic_DNA"/>
</dbReference>
<sequence length="234" mass="25641">MQLGNKKKYLIWFITAIFLCSVAGYAFAQNDTLYWGSSGTKVRAVQQRLKDWGYYDGPVDGYFSGKTASAVRKFQAYHGLATDGIVGPKTFSAMGLYTPPRKTTYTAKTTTTGVYVGNDHNINLLARVIMGEAADEPYVGKVAVGAVLLNRTRSSSFPQTLSGVVYQPMAFESVSNGQYNRALSPEAVKAARDALAGYDPTGGAIFFWNPYKPVSKWIWSRSIVTQIGNHVFAK</sequence>
<feature type="domain" description="Peptidoglycan binding-like" evidence="10">
    <location>
        <begin position="38"/>
        <end position="94"/>
    </location>
</feature>
<feature type="domain" description="Cell wall hydrolase SleB" evidence="11">
    <location>
        <begin position="136"/>
        <end position="233"/>
    </location>
</feature>
<dbReference type="InterPro" id="IPR036366">
    <property type="entry name" value="PGBDSf"/>
</dbReference>
<evidence type="ECO:0000256" key="2">
    <source>
        <dbReference type="ARBA" id="ARBA00018364"/>
    </source>
</evidence>
<dbReference type="Pfam" id="PF01471">
    <property type="entry name" value="PG_binding_1"/>
    <property type="match status" value="1"/>
</dbReference>
<dbReference type="InterPro" id="IPR011105">
    <property type="entry name" value="Cell_wall_hydrolase_SleB"/>
</dbReference>
<accession>A4J9E4</accession>
<keyword evidence="5 12" id="KW-0378">Hydrolase</keyword>
<dbReference type="Gene3D" id="1.10.10.2520">
    <property type="entry name" value="Cell wall hydrolase SleB, domain 1"/>
    <property type="match status" value="1"/>
</dbReference>
<reference evidence="12 13" key="1">
    <citation type="submission" date="2007-03" db="EMBL/GenBank/DDBJ databases">
        <title>Complete sequence of Desulfotomaculum reducens MI-1.</title>
        <authorList>
            <consortium name="US DOE Joint Genome Institute"/>
            <person name="Copeland A."/>
            <person name="Lucas S."/>
            <person name="Lapidus A."/>
            <person name="Barry K."/>
            <person name="Detter J.C."/>
            <person name="Glavina del Rio T."/>
            <person name="Hammon N."/>
            <person name="Israni S."/>
            <person name="Dalin E."/>
            <person name="Tice H."/>
            <person name="Pitluck S."/>
            <person name="Sims D."/>
            <person name="Brettin T."/>
            <person name="Bruce D."/>
            <person name="Han C."/>
            <person name="Tapia R."/>
            <person name="Schmutz J."/>
            <person name="Larimer F."/>
            <person name="Land M."/>
            <person name="Hauser L."/>
            <person name="Kyrpides N."/>
            <person name="Kim E."/>
            <person name="Tebo B.M."/>
            <person name="Richardson P."/>
        </authorList>
    </citation>
    <scope>NUCLEOTIDE SEQUENCE [LARGE SCALE GENOMIC DNA]</scope>
    <source>
        <strain evidence="12 13">MI-1</strain>
    </source>
</reference>
<dbReference type="Proteomes" id="UP000001556">
    <property type="component" value="Chromosome"/>
</dbReference>
<dbReference type="HOGENOM" id="CLU_053345_0_0_9"/>
<dbReference type="OrthoDB" id="9785345at2"/>
<dbReference type="Gene3D" id="6.20.240.60">
    <property type="match status" value="1"/>
</dbReference>
<evidence type="ECO:0000313" key="13">
    <source>
        <dbReference type="Proteomes" id="UP000001556"/>
    </source>
</evidence>
<dbReference type="RefSeq" id="WP_011879485.1">
    <property type="nucleotide sequence ID" value="NC_009253.1"/>
</dbReference>
<evidence type="ECO:0000256" key="3">
    <source>
        <dbReference type="ARBA" id="ARBA00022544"/>
    </source>
</evidence>
<keyword evidence="7" id="KW-0961">Cell wall biogenesis/degradation</keyword>
<evidence type="ECO:0000256" key="5">
    <source>
        <dbReference type="ARBA" id="ARBA00022801"/>
    </source>
</evidence>
<keyword evidence="3" id="KW-0309">Germination</keyword>
<gene>
    <name evidence="12" type="ordered locus">Dred_3195</name>
</gene>
<dbReference type="Gene3D" id="1.10.101.10">
    <property type="entry name" value="PGBD-like superfamily/PGBD"/>
    <property type="match status" value="1"/>
</dbReference>
<dbReference type="eggNOG" id="COG3409">
    <property type="taxonomic scope" value="Bacteria"/>
</dbReference>
<dbReference type="InterPro" id="IPR036365">
    <property type="entry name" value="PGBD-like_sf"/>
</dbReference>
<keyword evidence="13" id="KW-1185">Reference proteome</keyword>
<evidence type="ECO:0000256" key="4">
    <source>
        <dbReference type="ARBA" id="ARBA00022729"/>
    </source>
</evidence>
<evidence type="ECO:0000256" key="8">
    <source>
        <dbReference type="NCBIfam" id="TIGR02869"/>
    </source>
</evidence>
<dbReference type="InterPro" id="IPR002477">
    <property type="entry name" value="Peptidoglycan-bd-like"/>
</dbReference>
<protein>
    <recommendedName>
        <fullName evidence="2 8">Spore cortex-lytic enzyme</fullName>
    </recommendedName>
</protein>
<evidence type="ECO:0000313" key="12">
    <source>
        <dbReference type="EMBL" id="ABO51697.1"/>
    </source>
</evidence>
<feature type="chain" id="PRO_5002670756" description="Spore cortex-lytic enzyme" evidence="9">
    <location>
        <begin position="29"/>
        <end position="234"/>
    </location>
</feature>
<dbReference type="Pfam" id="PF07486">
    <property type="entry name" value="Hydrolase_2"/>
    <property type="match status" value="1"/>
</dbReference>
<comment type="similarity">
    <text evidence="1">Belongs to the SleB family.</text>
</comment>
<feature type="signal peptide" evidence="9">
    <location>
        <begin position="1"/>
        <end position="28"/>
    </location>
</feature>
<dbReference type="GO" id="GO:0030435">
    <property type="term" value="P:sporulation resulting in formation of a cellular spore"/>
    <property type="evidence" value="ECO:0007669"/>
    <property type="project" value="UniProtKB-KW"/>
</dbReference>
<name>A4J9E4_DESRM</name>
<dbReference type="GO" id="GO:0009847">
    <property type="term" value="P:spore germination"/>
    <property type="evidence" value="ECO:0007669"/>
    <property type="project" value="UniProtKB-UniRule"/>
</dbReference>
<evidence type="ECO:0000256" key="7">
    <source>
        <dbReference type="ARBA" id="ARBA00023316"/>
    </source>
</evidence>
<dbReference type="AlphaFoldDB" id="A4J9E4"/>
<evidence type="ECO:0000259" key="11">
    <source>
        <dbReference type="Pfam" id="PF07486"/>
    </source>
</evidence>
<dbReference type="NCBIfam" id="TIGR02869">
    <property type="entry name" value="spore_SleB"/>
    <property type="match status" value="1"/>
</dbReference>
<proteinExistence type="inferred from homology"/>
<dbReference type="GO" id="GO:0071555">
    <property type="term" value="P:cell wall organization"/>
    <property type="evidence" value="ECO:0007669"/>
    <property type="project" value="UniProtKB-KW"/>
</dbReference>
<evidence type="ECO:0000259" key="10">
    <source>
        <dbReference type="Pfam" id="PF01471"/>
    </source>
</evidence>
<dbReference type="SUPFAM" id="SSF47090">
    <property type="entry name" value="PGBD-like"/>
    <property type="match status" value="1"/>
</dbReference>
<dbReference type="InterPro" id="IPR042047">
    <property type="entry name" value="SleB_dom1"/>
</dbReference>
<dbReference type="eggNOG" id="COG3773">
    <property type="taxonomic scope" value="Bacteria"/>
</dbReference>
<keyword evidence="6" id="KW-0749">Sporulation</keyword>
<evidence type="ECO:0000256" key="6">
    <source>
        <dbReference type="ARBA" id="ARBA00022969"/>
    </source>
</evidence>
<keyword evidence="4 9" id="KW-0732">Signal</keyword>
<dbReference type="InterPro" id="IPR014224">
    <property type="entry name" value="Spore_cortex_SleB"/>
</dbReference>
<dbReference type="STRING" id="349161.Dred_3195"/>
<evidence type="ECO:0000256" key="1">
    <source>
        <dbReference type="ARBA" id="ARBA00007010"/>
    </source>
</evidence>